<dbReference type="InterPro" id="IPR016897">
    <property type="entry name" value="SKP1"/>
</dbReference>
<dbReference type="KEGG" id="tva:4764046"/>
<dbReference type="InParanoid" id="A2EMC5"/>
<evidence type="ECO:0000313" key="3">
    <source>
        <dbReference type="Proteomes" id="UP000001542"/>
    </source>
</evidence>
<dbReference type="SMR" id="A2EMC5"/>
<gene>
    <name evidence="2" type="ORF">TVAG_098740</name>
</gene>
<keyword evidence="3" id="KW-1185">Reference proteome</keyword>
<dbReference type="Pfam" id="PF01466">
    <property type="entry name" value="Skp1"/>
    <property type="match status" value="1"/>
</dbReference>
<dbReference type="GO" id="GO:0005634">
    <property type="term" value="C:nucleus"/>
    <property type="evidence" value="ECO:0000318"/>
    <property type="project" value="GO_Central"/>
</dbReference>
<dbReference type="GO" id="GO:0031146">
    <property type="term" value="P:SCF-dependent proteasomal ubiquitin-dependent protein catabolic process"/>
    <property type="evidence" value="ECO:0000318"/>
    <property type="project" value="GO_Central"/>
</dbReference>
<organism evidence="2 3">
    <name type="scientific">Trichomonas vaginalis (strain ATCC PRA-98 / G3)</name>
    <dbReference type="NCBI Taxonomy" id="412133"/>
    <lineage>
        <taxon>Eukaryota</taxon>
        <taxon>Metamonada</taxon>
        <taxon>Parabasalia</taxon>
        <taxon>Trichomonadida</taxon>
        <taxon>Trichomonadidae</taxon>
        <taxon>Trichomonas</taxon>
    </lineage>
</organism>
<dbReference type="InterPro" id="IPR011333">
    <property type="entry name" value="SKP1/BTB/POZ_sf"/>
</dbReference>
<dbReference type="VEuPathDB" id="TrichDB:TVAGG3_0099840"/>
<accession>A2EMC5</accession>
<proteinExistence type="predicted"/>
<dbReference type="SUPFAM" id="SSF81382">
    <property type="entry name" value="Skp1 dimerisation domain-like"/>
    <property type="match status" value="1"/>
</dbReference>
<feature type="domain" description="SKP1 component dimerisation" evidence="1">
    <location>
        <begin position="94"/>
        <end position="141"/>
    </location>
</feature>
<dbReference type="RefSeq" id="XP_001318386.1">
    <property type="nucleotide sequence ID" value="XM_001318351.1"/>
</dbReference>
<evidence type="ECO:0000313" key="2">
    <source>
        <dbReference type="EMBL" id="EAY06163.1"/>
    </source>
</evidence>
<protein>
    <submittedName>
        <fullName evidence="2">Skp1 family, dimerisation domain containing protein</fullName>
    </submittedName>
</protein>
<dbReference type="Proteomes" id="UP000001542">
    <property type="component" value="Unassembled WGS sequence"/>
</dbReference>
<reference evidence="2" key="1">
    <citation type="submission" date="2006-10" db="EMBL/GenBank/DDBJ databases">
        <authorList>
            <person name="Amadeo P."/>
            <person name="Zhao Q."/>
            <person name="Wortman J."/>
            <person name="Fraser-Liggett C."/>
            <person name="Carlton J."/>
        </authorList>
    </citation>
    <scope>NUCLEOTIDE SEQUENCE</scope>
    <source>
        <strain evidence="2">G3</strain>
    </source>
</reference>
<dbReference type="SUPFAM" id="SSF54695">
    <property type="entry name" value="POZ domain"/>
    <property type="match status" value="1"/>
</dbReference>
<dbReference type="Gene3D" id="3.30.710.10">
    <property type="entry name" value="Potassium Channel Kv1.1, Chain A"/>
    <property type="match status" value="1"/>
</dbReference>
<dbReference type="InterPro" id="IPR036296">
    <property type="entry name" value="SKP1-like_dim_sf"/>
</dbReference>
<dbReference type="STRING" id="5722.A2EMC5"/>
<dbReference type="GO" id="GO:0097602">
    <property type="term" value="F:cullin family protein binding"/>
    <property type="evidence" value="ECO:0000318"/>
    <property type="project" value="GO_Central"/>
</dbReference>
<dbReference type="OrthoDB" id="7827685at2759"/>
<dbReference type="PANTHER" id="PTHR11165">
    <property type="entry name" value="SKP1"/>
    <property type="match status" value="1"/>
</dbReference>
<dbReference type="VEuPathDB" id="TrichDB:TVAG_098740"/>
<evidence type="ECO:0000259" key="1">
    <source>
        <dbReference type="Pfam" id="PF01466"/>
    </source>
</evidence>
<sequence>MSYIYIYDSNGEKHGVTKEELDCSRYLSRMINNLGTITQIKIEQIPAETLDTLIYYMKMSARPTTENWIAESLNENIDNLTSIFEGSTFLEITDLTNFIINSIVDTIKTATNADEIRALCNIENDFTQQEEESVRNQISWALSDHPPAPF</sequence>
<dbReference type="FunCoup" id="A2EMC5">
    <property type="interactions" value="584"/>
</dbReference>
<name>A2EMC5_TRIV3</name>
<dbReference type="InterPro" id="IPR016072">
    <property type="entry name" value="Skp1_comp_dimer"/>
</dbReference>
<reference evidence="2" key="2">
    <citation type="journal article" date="2007" name="Science">
        <title>Draft genome sequence of the sexually transmitted pathogen Trichomonas vaginalis.</title>
        <authorList>
            <person name="Carlton J.M."/>
            <person name="Hirt R.P."/>
            <person name="Silva J.C."/>
            <person name="Delcher A.L."/>
            <person name="Schatz M."/>
            <person name="Zhao Q."/>
            <person name="Wortman J.R."/>
            <person name="Bidwell S.L."/>
            <person name="Alsmark U.C.M."/>
            <person name="Besteiro S."/>
            <person name="Sicheritz-Ponten T."/>
            <person name="Noel C.J."/>
            <person name="Dacks J.B."/>
            <person name="Foster P.G."/>
            <person name="Simillion C."/>
            <person name="Van de Peer Y."/>
            <person name="Miranda-Saavedra D."/>
            <person name="Barton G.J."/>
            <person name="Westrop G.D."/>
            <person name="Mueller S."/>
            <person name="Dessi D."/>
            <person name="Fiori P.L."/>
            <person name="Ren Q."/>
            <person name="Paulsen I."/>
            <person name="Zhang H."/>
            <person name="Bastida-Corcuera F.D."/>
            <person name="Simoes-Barbosa A."/>
            <person name="Brown M.T."/>
            <person name="Hayes R.D."/>
            <person name="Mukherjee M."/>
            <person name="Okumura C.Y."/>
            <person name="Schneider R."/>
            <person name="Smith A.J."/>
            <person name="Vanacova S."/>
            <person name="Villalvazo M."/>
            <person name="Haas B.J."/>
            <person name="Pertea M."/>
            <person name="Feldblyum T.V."/>
            <person name="Utterback T.R."/>
            <person name="Shu C.L."/>
            <person name="Osoegawa K."/>
            <person name="de Jong P.J."/>
            <person name="Hrdy I."/>
            <person name="Horvathova L."/>
            <person name="Zubacova Z."/>
            <person name="Dolezal P."/>
            <person name="Malik S.B."/>
            <person name="Logsdon J.M. Jr."/>
            <person name="Henze K."/>
            <person name="Gupta A."/>
            <person name="Wang C.C."/>
            <person name="Dunne R.L."/>
            <person name="Upcroft J.A."/>
            <person name="Upcroft P."/>
            <person name="White O."/>
            <person name="Salzberg S.L."/>
            <person name="Tang P."/>
            <person name="Chiu C.-H."/>
            <person name="Lee Y.-S."/>
            <person name="Embley T.M."/>
            <person name="Coombs G.H."/>
            <person name="Mottram J.C."/>
            <person name="Tachezy J."/>
            <person name="Fraser-Liggett C.M."/>
            <person name="Johnson P.J."/>
        </authorList>
    </citation>
    <scope>NUCLEOTIDE SEQUENCE [LARGE SCALE GENOMIC DNA]</scope>
    <source>
        <strain evidence="2">G3</strain>
    </source>
</reference>
<dbReference type="GO" id="GO:0005737">
    <property type="term" value="C:cytoplasm"/>
    <property type="evidence" value="ECO:0000318"/>
    <property type="project" value="GO_Central"/>
</dbReference>
<dbReference type="AlphaFoldDB" id="A2EMC5"/>
<dbReference type="EMBL" id="DS113430">
    <property type="protein sequence ID" value="EAY06163.1"/>
    <property type="molecule type" value="Genomic_DNA"/>
</dbReference>